<organism evidence="1 2">
    <name type="scientific">Periconia digitata</name>
    <dbReference type="NCBI Taxonomy" id="1303443"/>
    <lineage>
        <taxon>Eukaryota</taxon>
        <taxon>Fungi</taxon>
        <taxon>Dikarya</taxon>
        <taxon>Ascomycota</taxon>
        <taxon>Pezizomycotina</taxon>
        <taxon>Dothideomycetes</taxon>
        <taxon>Pleosporomycetidae</taxon>
        <taxon>Pleosporales</taxon>
        <taxon>Massarineae</taxon>
        <taxon>Periconiaceae</taxon>
        <taxon>Periconia</taxon>
    </lineage>
</organism>
<proteinExistence type="predicted"/>
<evidence type="ECO:0000313" key="1">
    <source>
        <dbReference type="EMBL" id="CAI6337249.1"/>
    </source>
</evidence>
<dbReference type="AlphaFoldDB" id="A0A9W4XMC6"/>
<sequence length="49" mass="5723">MRVHPAYEIRRESRTEANIAQTRTPVLDEENNACDPLLLHSRDATNFRD</sequence>
<comment type="caution">
    <text evidence="1">The sequence shown here is derived from an EMBL/GenBank/DDBJ whole genome shotgun (WGS) entry which is preliminary data.</text>
</comment>
<dbReference type="Proteomes" id="UP001152607">
    <property type="component" value="Unassembled WGS sequence"/>
</dbReference>
<keyword evidence="2" id="KW-1185">Reference proteome</keyword>
<gene>
    <name evidence="1" type="ORF">PDIGIT_LOCUS10358</name>
</gene>
<protein>
    <submittedName>
        <fullName evidence="1">Uncharacterized protein</fullName>
    </submittedName>
</protein>
<dbReference type="EMBL" id="CAOQHR010000007">
    <property type="protein sequence ID" value="CAI6337249.1"/>
    <property type="molecule type" value="Genomic_DNA"/>
</dbReference>
<reference evidence="1" key="1">
    <citation type="submission" date="2023-01" db="EMBL/GenBank/DDBJ databases">
        <authorList>
            <person name="Van Ghelder C."/>
            <person name="Rancurel C."/>
        </authorList>
    </citation>
    <scope>NUCLEOTIDE SEQUENCE</scope>
    <source>
        <strain evidence="1">CNCM I-4278</strain>
    </source>
</reference>
<evidence type="ECO:0000313" key="2">
    <source>
        <dbReference type="Proteomes" id="UP001152607"/>
    </source>
</evidence>
<name>A0A9W4XMC6_9PLEO</name>
<accession>A0A9W4XMC6</accession>